<dbReference type="PROSITE" id="PS50082">
    <property type="entry name" value="WD_REPEATS_2"/>
    <property type="match status" value="2"/>
</dbReference>
<accession>A0A8J5XPR8</accession>
<evidence type="ECO:0000256" key="4">
    <source>
        <dbReference type="SAM" id="MobiDB-lite"/>
    </source>
</evidence>
<sequence length="503" mass="50516">MAALEGRALLTTCPSQREVHVWDTRGGLIARTYKDCATGARGLAVVDGAHFVAAQAGKPQLHVYAWAREQPVFRCQTPEELRALVCTSDGAYCIGGGVSGRVYLWATRSGALLLAWDAHFKSVTALALTADDGLLVAGGADALVTVWSFADVLACAEAAAANASRARVPSPVWTWSAHSLGVTAVTVGAACPCSLVVSASLDQTVHVRELARGELLHVLRAPSAAHSVALSPCEHALFVGTADGTIHEATLVLRATHDMDGGDDRGGGGGSGLGRHGGGGGGASGFGVAPAAPPIAAASGGCFGSARPFATHGAIVHGVAVLGAGAVLATCGADGTVRAWDVRSRQQLGRMSAPHAHGPFEALLSVRWPPAGATGVAAAASLPVLPFKKYMDVASGVSAGASDVDLRALLGCVLARPAVRGAQALGDVLAGSAGGGSAGGGTAGARESAADDGEEVEALREGVRRWQAVANELYRVAVADILAEVGAQPAHEPPADRGARAAA</sequence>
<dbReference type="EMBL" id="JAGTXO010000013">
    <property type="protein sequence ID" value="KAG8464479.1"/>
    <property type="molecule type" value="Genomic_DNA"/>
</dbReference>
<feature type="compositionally biased region" description="Gly residues" evidence="4">
    <location>
        <begin position="433"/>
        <end position="443"/>
    </location>
</feature>
<protein>
    <recommendedName>
        <fullName evidence="7">WD repeat-containing protein 18</fullName>
    </recommendedName>
</protein>
<dbReference type="Proteomes" id="UP000751190">
    <property type="component" value="Unassembled WGS sequence"/>
</dbReference>
<evidence type="ECO:0000313" key="6">
    <source>
        <dbReference type="Proteomes" id="UP000751190"/>
    </source>
</evidence>
<dbReference type="InterPro" id="IPR019775">
    <property type="entry name" value="WD40_repeat_CS"/>
</dbReference>
<proteinExistence type="predicted"/>
<keyword evidence="1 3" id="KW-0853">WD repeat</keyword>
<name>A0A8J5XPR8_DIALT</name>
<dbReference type="InterPro" id="IPR045227">
    <property type="entry name" value="WDR18/Ipi3/RID3"/>
</dbReference>
<dbReference type="OMA" id="GVNARIY"/>
<dbReference type="Gene3D" id="2.130.10.10">
    <property type="entry name" value="YVTN repeat-like/Quinoprotein amine dehydrogenase"/>
    <property type="match status" value="3"/>
</dbReference>
<feature type="region of interest" description="Disordered" evidence="4">
    <location>
        <begin position="257"/>
        <end position="277"/>
    </location>
</feature>
<dbReference type="Pfam" id="PF00400">
    <property type="entry name" value="WD40"/>
    <property type="match status" value="3"/>
</dbReference>
<gene>
    <name evidence="5" type="ORF">KFE25_003542</name>
</gene>
<organism evidence="5 6">
    <name type="scientific">Diacronema lutheri</name>
    <name type="common">Unicellular marine alga</name>
    <name type="synonym">Monochrysis lutheri</name>
    <dbReference type="NCBI Taxonomy" id="2081491"/>
    <lineage>
        <taxon>Eukaryota</taxon>
        <taxon>Haptista</taxon>
        <taxon>Haptophyta</taxon>
        <taxon>Pavlovophyceae</taxon>
        <taxon>Pavlovales</taxon>
        <taxon>Pavlovaceae</taxon>
        <taxon>Diacronema</taxon>
    </lineage>
</organism>
<dbReference type="PROSITE" id="PS00678">
    <property type="entry name" value="WD_REPEATS_1"/>
    <property type="match status" value="1"/>
</dbReference>
<dbReference type="AlphaFoldDB" id="A0A8J5XPR8"/>
<feature type="repeat" description="WD" evidence="3">
    <location>
        <begin position="309"/>
        <end position="350"/>
    </location>
</feature>
<evidence type="ECO:0000256" key="3">
    <source>
        <dbReference type="PROSITE-ProRule" id="PRU00221"/>
    </source>
</evidence>
<dbReference type="SMART" id="SM00320">
    <property type="entry name" value="WD40"/>
    <property type="match status" value="5"/>
</dbReference>
<feature type="region of interest" description="Disordered" evidence="4">
    <location>
        <begin position="433"/>
        <end position="456"/>
    </location>
</feature>
<dbReference type="InterPro" id="IPR001680">
    <property type="entry name" value="WD40_rpt"/>
</dbReference>
<keyword evidence="6" id="KW-1185">Reference proteome</keyword>
<dbReference type="PANTHER" id="PTHR18763">
    <property type="entry name" value="WD-REPEAT PROTEIN 18"/>
    <property type="match status" value="1"/>
</dbReference>
<feature type="compositionally biased region" description="Gly residues" evidence="4">
    <location>
        <begin position="267"/>
        <end position="277"/>
    </location>
</feature>
<evidence type="ECO:0000256" key="2">
    <source>
        <dbReference type="ARBA" id="ARBA00022737"/>
    </source>
</evidence>
<dbReference type="PROSITE" id="PS50294">
    <property type="entry name" value="WD_REPEATS_REGION"/>
    <property type="match status" value="2"/>
</dbReference>
<dbReference type="GO" id="GO:0006261">
    <property type="term" value="P:DNA-templated DNA replication"/>
    <property type="evidence" value="ECO:0007669"/>
    <property type="project" value="TreeGrafter"/>
</dbReference>
<comment type="caution">
    <text evidence="5">The sequence shown here is derived from an EMBL/GenBank/DDBJ whole genome shotgun (WGS) entry which is preliminary data.</text>
</comment>
<dbReference type="GO" id="GO:0006364">
    <property type="term" value="P:rRNA processing"/>
    <property type="evidence" value="ECO:0007669"/>
    <property type="project" value="TreeGrafter"/>
</dbReference>
<evidence type="ECO:0000313" key="5">
    <source>
        <dbReference type="EMBL" id="KAG8464479.1"/>
    </source>
</evidence>
<dbReference type="OrthoDB" id="6252103at2759"/>
<dbReference type="InterPro" id="IPR036322">
    <property type="entry name" value="WD40_repeat_dom_sf"/>
</dbReference>
<evidence type="ECO:0008006" key="7">
    <source>
        <dbReference type="Google" id="ProtNLM"/>
    </source>
</evidence>
<evidence type="ECO:0000256" key="1">
    <source>
        <dbReference type="ARBA" id="ARBA00022574"/>
    </source>
</evidence>
<dbReference type="SUPFAM" id="SSF50978">
    <property type="entry name" value="WD40 repeat-like"/>
    <property type="match status" value="1"/>
</dbReference>
<keyword evidence="2" id="KW-0677">Repeat</keyword>
<feature type="repeat" description="WD" evidence="3">
    <location>
        <begin position="116"/>
        <end position="148"/>
    </location>
</feature>
<dbReference type="InterPro" id="IPR015943">
    <property type="entry name" value="WD40/YVTN_repeat-like_dom_sf"/>
</dbReference>
<dbReference type="GO" id="GO:0005656">
    <property type="term" value="C:nuclear pre-replicative complex"/>
    <property type="evidence" value="ECO:0007669"/>
    <property type="project" value="TreeGrafter"/>
</dbReference>
<feature type="compositionally biased region" description="Basic and acidic residues" evidence="4">
    <location>
        <begin position="257"/>
        <end position="266"/>
    </location>
</feature>
<reference evidence="5" key="1">
    <citation type="submission" date="2021-05" db="EMBL/GenBank/DDBJ databases">
        <title>The genome of the haptophyte Pavlova lutheri (Diacronema luteri, Pavlovales) - a model for lipid biosynthesis in eukaryotic algae.</title>
        <authorList>
            <person name="Hulatt C.J."/>
            <person name="Posewitz M.C."/>
        </authorList>
    </citation>
    <scope>NUCLEOTIDE SEQUENCE</scope>
    <source>
        <strain evidence="5">NIVA-4/92</strain>
    </source>
</reference>
<dbReference type="PANTHER" id="PTHR18763:SF0">
    <property type="entry name" value="WD REPEAT-CONTAINING PROTEIN 18"/>
    <property type="match status" value="1"/>
</dbReference>
<dbReference type="GO" id="GO:0120330">
    <property type="term" value="C:rixosome complex"/>
    <property type="evidence" value="ECO:0007669"/>
    <property type="project" value="TreeGrafter"/>
</dbReference>